<dbReference type="Gene3D" id="3.30.1330.60">
    <property type="entry name" value="OmpA-like domain"/>
    <property type="match status" value="1"/>
</dbReference>
<keyword evidence="2" id="KW-0813">Transport</keyword>
<feature type="signal peptide" evidence="11">
    <location>
        <begin position="1"/>
        <end position="23"/>
    </location>
</feature>
<dbReference type="SUPFAM" id="SSF103088">
    <property type="entry name" value="OmpA-like"/>
    <property type="match status" value="1"/>
</dbReference>
<dbReference type="CDD" id="cd07185">
    <property type="entry name" value="OmpA_C-like"/>
    <property type="match status" value="1"/>
</dbReference>
<comment type="caution">
    <text evidence="13">The sequence shown here is derived from an EMBL/GenBank/DDBJ whole genome shotgun (WGS) entry which is preliminary data.</text>
</comment>
<evidence type="ECO:0000313" key="13">
    <source>
        <dbReference type="EMBL" id="GAA3959583.1"/>
    </source>
</evidence>
<feature type="domain" description="OmpA-like" evidence="12">
    <location>
        <begin position="345"/>
        <end position="458"/>
    </location>
</feature>
<evidence type="ECO:0000256" key="7">
    <source>
        <dbReference type="ARBA" id="ARBA00023136"/>
    </source>
</evidence>
<evidence type="ECO:0000256" key="11">
    <source>
        <dbReference type="SAM" id="SignalP"/>
    </source>
</evidence>
<accession>A0ABP7P4P6</accession>
<dbReference type="InterPro" id="IPR050330">
    <property type="entry name" value="Bact_OuterMem_StrucFunc"/>
</dbReference>
<dbReference type="InterPro" id="IPR006664">
    <property type="entry name" value="OMP_bac"/>
</dbReference>
<evidence type="ECO:0000256" key="1">
    <source>
        <dbReference type="ARBA" id="ARBA00004571"/>
    </source>
</evidence>
<keyword evidence="11" id="KW-0732">Signal</keyword>
<dbReference type="InterPro" id="IPR011250">
    <property type="entry name" value="OMP/PagP_B-barrel"/>
</dbReference>
<keyword evidence="8" id="KW-0998">Cell outer membrane</keyword>
<dbReference type="PANTHER" id="PTHR30329:SF21">
    <property type="entry name" value="LIPOPROTEIN YIAD-RELATED"/>
    <property type="match status" value="1"/>
</dbReference>
<evidence type="ECO:0000256" key="4">
    <source>
        <dbReference type="ARBA" id="ARBA00022692"/>
    </source>
</evidence>
<feature type="chain" id="PRO_5045628046" description="OmpA-like domain-containing protein" evidence="11">
    <location>
        <begin position="24"/>
        <end position="458"/>
    </location>
</feature>
<evidence type="ECO:0000313" key="14">
    <source>
        <dbReference type="Proteomes" id="UP001500742"/>
    </source>
</evidence>
<dbReference type="Pfam" id="PF00691">
    <property type="entry name" value="OmpA"/>
    <property type="match status" value="1"/>
</dbReference>
<gene>
    <name evidence="13" type="ORF">GCM10022210_03840</name>
</gene>
<evidence type="ECO:0000256" key="9">
    <source>
        <dbReference type="PROSITE-ProRule" id="PRU00473"/>
    </source>
</evidence>
<dbReference type="PROSITE" id="PS51123">
    <property type="entry name" value="OMPA_2"/>
    <property type="match status" value="1"/>
</dbReference>
<name>A0ABP7P4P6_9SPHI</name>
<proteinExistence type="predicted"/>
<dbReference type="SUPFAM" id="SSF56925">
    <property type="entry name" value="OMPA-like"/>
    <property type="match status" value="1"/>
</dbReference>
<evidence type="ECO:0000256" key="10">
    <source>
        <dbReference type="SAM" id="Coils"/>
    </source>
</evidence>
<dbReference type="Proteomes" id="UP001500742">
    <property type="component" value="Unassembled WGS sequence"/>
</dbReference>
<dbReference type="PRINTS" id="PR01021">
    <property type="entry name" value="OMPADOMAIN"/>
</dbReference>
<keyword evidence="5" id="KW-0406">Ion transport</keyword>
<keyword evidence="4" id="KW-0812">Transmembrane</keyword>
<dbReference type="InterPro" id="IPR028974">
    <property type="entry name" value="TSP_type-3_rpt"/>
</dbReference>
<dbReference type="InterPro" id="IPR036737">
    <property type="entry name" value="OmpA-like_sf"/>
</dbReference>
<keyword evidence="7 9" id="KW-0472">Membrane</keyword>
<dbReference type="PANTHER" id="PTHR30329">
    <property type="entry name" value="STATOR ELEMENT OF FLAGELLAR MOTOR COMPLEX"/>
    <property type="match status" value="1"/>
</dbReference>
<reference evidence="14" key="1">
    <citation type="journal article" date="2019" name="Int. J. Syst. Evol. Microbiol.">
        <title>The Global Catalogue of Microorganisms (GCM) 10K type strain sequencing project: providing services to taxonomists for standard genome sequencing and annotation.</title>
        <authorList>
            <consortium name="The Broad Institute Genomics Platform"/>
            <consortium name="The Broad Institute Genome Sequencing Center for Infectious Disease"/>
            <person name="Wu L."/>
            <person name="Ma J."/>
        </authorList>
    </citation>
    <scope>NUCLEOTIDE SEQUENCE [LARGE SCALE GENOMIC DNA]</scope>
    <source>
        <strain evidence="14">JCM 16601</strain>
    </source>
</reference>
<dbReference type="RefSeq" id="WP_259090587.1">
    <property type="nucleotide sequence ID" value="NZ_BAAAZC010000004.1"/>
</dbReference>
<sequence length="458" mass="49808">MKTNLKKATMLLSGLMVGSKLFAQTPDTSAAAKDYVKPFSGGGQLRTWSVGVNGGLLTPFTIFGSNNRQDFSHPQEAIGYGAYIKKQILPSFGLQADFLRGKVKGTTSQPDNLGVAPYTNYETNINWSASLSANITLANINWRHEKPFIQPYLTLGAGTMNYTPKITNAAGQTSNYKTTGNGSINEVFIPVGLGLKFDLAPGINLDLGYQVNFVNSDNFDGYKYGTSNDRFSYAHIGLEFALGSSKKPQMATHNPVASMRTEYLWENEQTKTALQREIDAEKAKNDQLRNDLNTTNANLAKLTTDSDGDGVVDVNDKCPNTPAGTKVDGSGCPLAKPVIYVTEEDKKVVKDAIKNLEFDLGKSTIRDHSLPSLDRVAQLLVDKNFSLKLAGHTDNTGSSELNMRLSKDRAEAIKAYLVSKGANASRIEATGYGQTQPIATNKTAAGRQANRRVEFTLY</sequence>
<feature type="coiled-coil region" evidence="10">
    <location>
        <begin position="271"/>
        <end position="305"/>
    </location>
</feature>
<evidence type="ECO:0000256" key="3">
    <source>
        <dbReference type="ARBA" id="ARBA00022452"/>
    </source>
</evidence>
<evidence type="ECO:0000256" key="6">
    <source>
        <dbReference type="ARBA" id="ARBA00023114"/>
    </source>
</evidence>
<evidence type="ECO:0000256" key="2">
    <source>
        <dbReference type="ARBA" id="ARBA00022448"/>
    </source>
</evidence>
<protein>
    <recommendedName>
        <fullName evidence="12">OmpA-like domain-containing protein</fullName>
    </recommendedName>
</protein>
<dbReference type="SUPFAM" id="SSF103647">
    <property type="entry name" value="TSP type-3 repeat"/>
    <property type="match status" value="1"/>
</dbReference>
<keyword evidence="10" id="KW-0175">Coiled coil</keyword>
<organism evidence="13 14">
    <name type="scientific">Mucilaginibacter dorajii</name>
    <dbReference type="NCBI Taxonomy" id="692994"/>
    <lineage>
        <taxon>Bacteria</taxon>
        <taxon>Pseudomonadati</taxon>
        <taxon>Bacteroidota</taxon>
        <taxon>Sphingobacteriia</taxon>
        <taxon>Sphingobacteriales</taxon>
        <taxon>Sphingobacteriaceae</taxon>
        <taxon>Mucilaginibacter</taxon>
    </lineage>
</organism>
<comment type="subcellular location">
    <subcellularLocation>
        <location evidence="1">Cell outer membrane</location>
        <topology evidence="1">Multi-pass membrane protein</topology>
    </subcellularLocation>
</comment>
<dbReference type="InterPro" id="IPR006665">
    <property type="entry name" value="OmpA-like"/>
</dbReference>
<evidence type="ECO:0000259" key="12">
    <source>
        <dbReference type="PROSITE" id="PS51123"/>
    </source>
</evidence>
<keyword evidence="14" id="KW-1185">Reference proteome</keyword>
<keyword evidence="6" id="KW-0626">Porin</keyword>
<evidence type="ECO:0000256" key="8">
    <source>
        <dbReference type="ARBA" id="ARBA00023237"/>
    </source>
</evidence>
<keyword evidence="3" id="KW-1134">Transmembrane beta strand</keyword>
<evidence type="ECO:0000256" key="5">
    <source>
        <dbReference type="ARBA" id="ARBA00023065"/>
    </source>
</evidence>
<dbReference type="EMBL" id="BAAAZC010000004">
    <property type="protein sequence ID" value="GAA3959583.1"/>
    <property type="molecule type" value="Genomic_DNA"/>
</dbReference>
<dbReference type="Gene3D" id="2.40.160.20">
    <property type="match status" value="1"/>
</dbReference>